<dbReference type="Gene3D" id="3.40.50.1240">
    <property type="entry name" value="Phosphoglycerate mutase-like"/>
    <property type="match status" value="1"/>
</dbReference>
<dbReference type="EC" id="3.1.3.-" evidence="1"/>
<dbReference type="Proteomes" id="UP001596072">
    <property type="component" value="Unassembled WGS sequence"/>
</dbReference>
<dbReference type="CDD" id="cd07067">
    <property type="entry name" value="HP_PGM_like"/>
    <property type="match status" value="1"/>
</dbReference>
<accession>A0ABW0ZEG4</accession>
<dbReference type="InterPro" id="IPR013078">
    <property type="entry name" value="His_Pase_superF_clade-1"/>
</dbReference>
<organism evidence="1 2">
    <name type="scientific">Nocardioides vastitatis</name>
    <dbReference type="NCBI Taxonomy" id="2568655"/>
    <lineage>
        <taxon>Bacteria</taxon>
        <taxon>Bacillati</taxon>
        <taxon>Actinomycetota</taxon>
        <taxon>Actinomycetes</taxon>
        <taxon>Propionibacteriales</taxon>
        <taxon>Nocardioidaceae</taxon>
        <taxon>Nocardioides</taxon>
    </lineage>
</organism>
<dbReference type="InterPro" id="IPR029033">
    <property type="entry name" value="His_PPase_superfam"/>
</dbReference>
<protein>
    <submittedName>
        <fullName evidence="1">Histidine phosphatase family protein</fullName>
        <ecNumber evidence="1">3.1.3.-</ecNumber>
    </submittedName>
</protein>
<dbReference type="Pfam" id="PF00300">
    <property type="entry name" value="His_Phos_1"/>
    <property type="match status" value="1"/>
</dbReference>
<evidence type="ECO:0000313" key="1">
    <source>
        <dbReference type="EMBL" id="MFC5727936.1"/>
    </source>
</evidence>
<dbReference type="InterPro" id="IPR050275">
    <property type="entry name" value="PGM_Phosphatase"/>
</dbReference>
<dbReference type="SMART" id="SM00855">
    <property type="entry name" value="PGAM"/>
    <property type="match status" value="1"/>
</dbReference>
<dbReference type="PANTHER" id="PTHR48100">
    <property type="entry name" value="BROAD-SPECIFICITY PHOSPHATASE YOR283W-RELATED"/>
    <property type="match status" value="1"/>
</dbReference>
<name>A0ABW0ZEG4_9ACTN</name>
<dbReference type="SUPFAM" id="SSF53254">
    <property type="entry name" value="Phosphoglycerate mutase-like"/>
    <property type="match status" value="1"/>
</dbReference>
<sequence>MADPADGATSHAVHTTSAAFLARHGTTEWSASGKHTSSTDLPLLPEGEKDAVALGERLAGISFAEVLRSPMARARRTAELAGFPDAEVCDDLVEWGYGEYEGRTTVEIRRDVPGWSVWTHGCPGGETADQVAARCDRVIERIRAASGPVLLFAHGQSLRVLAARWLGLSAAEGRLFRLDTATLSELGYERETPVLLRWNG</sequence>
<comment type="caution">
    <text evidence="1">The sequence shown here is derived from an EMBL/GenBank/DDBJ whole genome shotgun (WGS) entry which is preliminary data.</text>
</comment>
<reference evidence="2" key="1">
    <citation type="journal article" date="2019" name="Int. J. Syst. Evol. Microbiol.">
        <title>The Global Catalogue of Microorganisms (GCM) 10K type strain sequencing project: providing services to taxonomists for standard genome sequencing and annotation.</title>
        <authorList>
            <consortium name="The Broad Institute Genomics Platform"/>
            <consortium name="The Broad Institute Genome Sequencing Center for Infectious Disease"/>
            <person name="Wu L."/>
            <person name="Ma J."/>
        </authorList>
    </citation>
    <scope>NUCLEOTIDE SEQUENCE [LARGE SCALE GENOMIC DNA]</scope>
    <source>
        <strain evidence="2">YIM 94188</strain>
    </source>
</reference>
<dbReference type="PANTHER" id="PTHR48100:SF15">
    <property type="entry name" value="SEDOHEPTULOSE 1,7-BISPHOSPHATASE"/>
    <property type="match status" value="1"/>
</dbReference>
<gene>
    <name evidence="1" type="ORF">ACFPQB_03340</name>
</gene>
<keyword evidence="1" id="KW-0378">Hydrolase</keyword>
<dbReference type="EMBL" id="JBHSNS010000001">
    <property type="protein sequence ID" value="MFC5727936.1"/>
    <property type="molecule type" value="Genomic_DNA"/>
</dbReference>
<keyword evidence="2" id="KW-1185">Reference proteome</keyword>
<dbReference type="GO" id="GO:0016787">
    <property type="term" value="F:hydrolase activity"/>
    <property type="evidence" value="ECO:0007669"/>
    <property type="project" value="UniProtKB-KW"/>
</dbReference>
<evidence type="ECO:0000313" key="2">
    <source>
        <dbReference type="Proteomes" id="UP001596072"/>
    </source>
</evidence>
<proteinExistence type="predicted"/>
<dbReference type="RefSeq" id="WP_136431229.1">
    <property type="nucleotide sequence ID" value="NZ_JBHSNS010000001.1"/>
</dbReference>